<gene>
    <name evidence="1" type="ORF">Gorai_018789</name>
</gene>
<accession>A0A7J8PM56</accession>
<dbReference type="AlphaFoldDB" id="A0A7J8PM56"/>
<dbReference type="Proteomes" id="UP000593578">
    <property type="component" value="Unassembled WGS sequence"/>
</dbReference>
<dbReference type="EMBL" id="JABEZZ010000007">
    <property type="protein sequence ID" value="MBA0590070.1"/>
    <property type="molecule type" value="Genomic_DNA"/>
</dbReference>
<name>A0A7J8PM56_GOSRA</name>
<sequence>MIRLRSLLLACWLSSKMKRVGVFRGI</sequence>
<evidence type="ECO:0000313" key="1">
    <source>
        <dbReference type="EMBL" id="MBA0590070.1"/>
    </source>
</evidence>
<organism evidence="1 2">
    <name type="scientific">Gossypium raimondii</name>
    <name type="common">Peruvian cotton</name>
    <name type="synonym">Gossypium klotzschianum subsp. raimondii</name>
    <dbReference type="NCBI Taxonomy" id="29730"/>
    <lineage>
        <taxon>Eukaryota</taxon>
        <taxon>Viridiplantae</taxon>
        <taxon>Streptophyta</taxon>
        <taxon>Embryophyta</taxon>
        <taxon>Tracheophyta</taxon>
        <taxon>Spermatophyta</taxon>
        <taxon>Magnoliopsida</taxon>
        <taxon>eudicotyledons</taxon>
        <taxon>Gunneridae</taxon>
        <taxon>Pentapetalae</taxon>
        <taxon>rosids</taxon>
        <taxon>malvids</taxon>
        <taxon>Malvales</taxon>
        <taxon>Malvaceae</taxon>
        <taxon>Malvoideae</taxon>
        <taxon>Gossypium</taxon>
    </lineage>
</organism>
<comment type="caution">
    <text evidence="1">The sequence shown here is derived from an EMBL/GenBank/DDBJ whole genome shotgun (WGS) entry which is preliminary data.</text>
</comment>
<protein>
    <submittedName>
        <fullName evidence="1">Uncharacterized protein</fullName>
    </submittedName>
</protein>
<evidence type="ECO:0000313" key="2">
    <source>
        <dbReference type="Proteomes" id="UP000593578"/>
    </source>
</evidence>
<proteinExistence type="predicted"/>
<reference evidence="1 2" key="1">
    <citation type="journal article" date="2019" name="Genome Biol. Evol.">
        <title>Insights into the evolution of the New World diploid cottons (Gossypium, subgenus Houzingenia) based on genome sequencing.</title>
        <authorList>
            <person name="Grover C.E."/>
            <person name="Arick M.A. 2nd"/>
            <person name="Thrash A."/>
            <person name="Conover J.L."/>
            <person name="Sanders W.S."/>
            <person name="Peterson D.G."/>
            <person name="Frelichowski J.E."/>
            <person name="Scheffler J.A."/>
            <person name="Scheffler B.E."/>
            <person name="Wendel J.F."/>
        </authorList>
    </citation>
    <scope>NUCLEOTIDE SEQUENCE [LARGE SCALE GENOMIC DNA]</scope>
    <source>
        <strain evidence="1">8</strain>
        <tissue evidence="1">Leaf</tissue>
    </source>
</reference>